<evidence type="ECO:0000259" key="5">
    <source>
        <dbReference type="PROSITE" id="PS50927"/>
    </source>
</evidence>
<dbReference type="SUPFAM" id="SSF51110">
    <property type="entry name" value="alpha-D-mannose-specific plant lectins"/>
    <property type="match status" value="1"/>
</dbReference>
<gene>
    <name evidence="6" type="ORF">LTRI10_LOCUS21826</name>
</gene>
<evidence type="ECO:0000256" key="2">
    <source>
        <dbReference type="ARBA" id="ARBA00023157"/>
    </source>
</evidence>
<dbReference type="PANTHER" id="PTHR32444">
    <property type="entry name" value="BULB-TYPE LECTIN DOMAIN-CONTAINING PROTEIN"/>
    <property type="match status" value="1"/>
</dbReference>
<dbReference type="CDD" id="cd01098">
    <property type="entry name" value="PAN_AP_plant"/>
    <property type="match status" value="1"/>
</dbReference>
<dbReference type="CDD" id="cd00028">
    <property type="entry name" value="B_lectin"/>
    <property type="match status" value="1"/>
</dbReference>
<feature type="chain" id="PRO_5043841907" description="Bulb-type lectin domain-containing protein" evidence="4">
    <location>
        <begin position="30"/>
        <end position="449"/>
    </location>
</feature>
<keyword evidence="7" id="KW-1185">Reference proteome</keyword>
<dbReference type="InterPro" id="IPR001480">
    <property type="entry name" value="Bulb-type_lectin_dom"/>
</dbReference>
<dbReference type="SMART" id="SM00108">
    <property type="entry name" value="B_lectin"/>
    <property type="match status" value="1"/>
</dbReference>
<evidence type="ECO:0000256" key="3">
    <source>
        <dbReference type="ARBA" id="ARBA00023180"/>
    </source>
</evidence>
<evidence type="ECO:0000313" key="7">
    <source>
        <dbReference type="Proteomes" id="UP001497516"/>
    </source>
</evidence>
<dbReference type="PANTHER" id="PTHR32444:SF10">
    <property type="entry name" value="CURCULIN-LIKE (MANNOSE-BINDING) LECTIN FAMILY PROTEIN-RELATED"/>
    <property type="match status" value="1"/>
</dbReference>
<evidence type="ECO:0000256" key="4">
    <source>
        <dbReference type="SAM" id="SignalP"/>
    </source>
</evidence>
<name>A0AAV2E3A2_9ROSI</name>
<dbReference type="InterPro" id="IPR035446">
    <property type="entry name" value="SLSG/EP1"/>
</dbReference>
<reference evidence="6 7" key="1">
    <citation type="submission" date="2024-04" db="EMBL/GenBank/DDBJ databases">
        <authorList>
            <person name="Fracassetti M."/>
        </authorList>
    </citation>
    <scope>NUCLEOTIDE SEQUENCE [LARGE SCALE GENOMIC DNA]</scope>
</reference>
<proteinExistence type="predicted"/>
<dbReference type="Gene3D" id="2.90.10.10">
    <property type="entry name" value="Bulb-type lectin domain"/>
    <property type="match status" value="1"/>
</dbReference>
<accession>A0AAV2E3A2</accession>
<feature type="signal peptide" evidence="4">
    <location>
        <begin position="1"/>
        <end position="29"/>
    </location>
</feature>
<evidence type="ECO:0000256" key="1">
    <source>
        <dbReference type="ARBA" id="ARBA00022729"/>
    </source>
</evidence>
<dbReference type="Proteomes" id="UP001497516">
    <property type="component" value="Chromosome 4"/>
</dbReference>
<evidence type="ECO:0000313" key="6">
    <source>
        <dbReference type="EMBL" id="CAL1380376.1"/>
    </source>
</evidence>
<keyword evidence="1 4" id="KW-0732">Signal</keyword>
<dbReference type="PROSITE" id="PS50927">
    <property type="entry name" value="BULB_LECTIN"/>
    <property type="match status" value="1"/>
</dbReference>
<organism evidence="6 7">
    <name type="scientific">Linum trigynum</name>
    <dbReference type="NCBI Taxonomy" id="586398"/>
    <lineage>
        <taxon>Eukaryota</taxon>
        <taxon>Viridiplantae</taxon>
        <taxon>Streptophyta</taxon>
        <taxon>Embryophyta</taxon>
        <taxon>Tracheophyta</taxon>
        <taxon>Spermatophyta</taxon>
        <taxon>Magnoliopsida</taxon>
        <taxon>eudicotyledons</taxon>
        <taxon>Gunneridae</taxon>
        <taxon>Pentapetalae</taxon>
        <taxon>rosids</taxon>
        <taxon>fabids</taxon>
        <taxon>Malpighiales</taxon>
        <taxon>Linaceae</taxon>
        <taxon>Linum</taxon>
    </lineage>
</organism>
<dbReference type="FunFam" id="2.90.10.30:FF:000003">
    <property type="entry name" value="Os04g0303100 protein"/>
    <property type="match status" value="1"/>
</dbReference>
<keyword evidence="3" id="KW-0325">Glycoprotein</keyword>
<keyword evidence="2" id="KW-1015">Disulfide bond</keyword>
<sequence length="449" mass="49777">MLSPLKMSPAIFLCISLLSLSIFPSTPQATVPPSARFSFTNEGDFGDYIVEYNANYRVLSIATTPFQLCFYNTTPGQYTLALRMGTVRSEALMRWVWEANRGNPVGENATFSLGANGNLVLAHSDGRIAWQSNTADKGVVEFELLNNGNMVLKDSKGRFVWQSFDSPTDTLLVGQSLRIGSPSKLISRTSPEENKNGEYSLVLEPRDLAMYFTGAKSRTPYRYFSFLAANRLFLPNNTTLINTTFNANLGFDTQVTNDGAGGGGTFLKNPRFNTTLSYLRLEIDGNLRVHTFIISTDSDGFQTQLWEIAVTIFSEDDLWALETKCQLPGRCGEFGVCEDSQCVGCPSPNGLAGWSRDCKAPKLNDCGGKKKSDFKYFELKGVDHFVAKYTRGDAPVKQQSCADKCSKDCKCLGYFYHSDASRCWIAYELKTMTRVANSTHLAFIKAPLL</sequence>
<feature type="domain" description="Bulb-type lectin" evidence="5">
    <location>
        <begin position="46"/>
        <end position="165"/>
    </location>
</feature>
<dbReference type="EMBL" id="OZ034817">
    <property type="protein sequence ID" value="CAL1380376.1"/>
    <property type="molecule type" value="Genomic_DNA"/>
</dbReference>
<dbReference type="AlphaFoldDB" id="A0AAV2E3A2"/>
<protein>
    <recommendedName>
        <fullName evidence="5">Bulb-type lectin domain-containing protein</fullName>
    </recommendedName>
</protein>
<dbReference type="InterPro" id="IPR036426">
    <property type="entry name" value="Bulb-type_lectin_dom_sf"/>
</dbReference>
<dbReference type="PIRSF" id="PIRSF002686">
    <property type="entry name" value="SLG"/>
    <property type="match status" value="1"/>
</dbReference>
<dbReference type="Pfam" id="PF01453">
    <property type="entry name" value="B_lectin"/>
    <property type="match status" value="1"/>
</dbReference>